<dbReference type="GeneID" id="17277721"/>
<dbReference type="AlphaFoldDB" id="A0A0D3K9L7"/>
<feature type="chain" id="PRO_5044053641" evidence="1">
    <location>
        <begin position="20"/>
        <end position="128"/>
    </location>
</feature>
<dbReference type="KEGG" id="ehx:EMIHUDRAFT_456058"/>
<dbReference type="GeneID" id="17276700"/>
<reference evidence="3" key="1">
    <citation type="journal article" date="2013" name="Nature">
        <title>Pan genome of the phytoplankton Emiliania underpins its global distribution.</title>
        <authorList>
            <person name="Read B.A."/>
            <person name="Kegel J."/>
            <person name="Klute M.J."/>
            <person name="Kuo A."/>
            <person name="Lefebvre S.C."/>
            <person name="Maumus F."/>
            <person name="Mayer C."/>
            <person name="Miller J."/>
            <person name="Monier A."/>
            <person name="Salamov A."/>
            <person name="Young J."/>
            <person name="Aguilar M."/>
            <person name="Claverie J.M."/>
            <person name="Frickenhaus S."/>
            <person name="Gonzalez K."/>
            <person name="Herman E.K."/>
            <person name="Lin Y.C."/>
            <person name="Napier J."/>
            <person name="Ogata H."/>
            <person name="Sarno A.F."/>
            <person name="Shmutz J."/>
            <person name="Schroeder D."/>
            <person name="de Vargas C."/>
            <person name="Verret F."/>
            <person name="von Dassow P."/>
            <person name="Valentin K."/>
            <person name="Van de Peer Y."/>
            <person name="Wheeler G."/>
            <person name="Dacks J.B."/>
            <person name="Delwiche C.F."/>
            <person name="Dyhrman S.T."/>
            <person name="Glockner G."/>
            <person name="John U."/>
            <person name="Richards T."/>
            <person name="Worden A.Z."/>
            <person name="Zhang X."/>
            <person name="Grigoriev I.V."/>
            <person name="Allen A.E."/>
            <person name="Bidle K."/>
            <person name="Borodovsky M."/>
            <person name="Bowler C."/>
            <person name="Brownlee C."/>
            <person name="Cock J.M."/>
            <person name="Elias M."/>
            <person name="Gladyshev V.N."/>
            <person name="Groth M."/>
            <person name="Guda C."/>
            <person name="Hadaegh A."/>
            <person name="Iglesias-Rodriguez M.D."/>
            <person name="Jenkins J."/>
            <person name="Jones B.M."/>
            <person name="Lawson T."/>
            <person name="Leese F."/>
            <person name="Lindquist E."/>
            <person name="Lobanov A."/>
            <person name="Lomsadze A."/>
            <person name="Malik S.B."/>
            <person name="Marsh M.E."/>
            <person name="Mackinder L."/>
            <person name="Mock T."/>
            <person name="Mueller-Roeber B."/>
            <person name="Pagarete A."/>
            <person name="Parker M."/>
            <person name="Probert I."/>
            <person name="Quesneville H."/>
            <person name="Raines C."/>
            <person name="Rensing S.A."/>
            <person name="Riano-Pachon D.M."/>
            <person name="Richier S."/>
            <person name="Rokitta S."/>
            <person name="Shiraiwa Y."/>
            <person name="Soanes D.M."/>
            <person name="van der Giezen M."/>
            <person name="Wahlund T.M."/>
            <person name="Williams B."/>
            <person name="Wilson W."/>
            <person name="Wolfe G."/>
            <person name="Wurch L.L."/>
        </authorList>
    </citation>
    <scope>NUCLEOTIDE SEQUENCE</scope>
</reference>
<evidence type="ECO:0000313" key="2">
    <source>
        <dbReference type="EnsemblProtists" id="EOD32452"/>
    </source>
</evidence>
<sequence>MFAALLASTALLTPAPAQSRSAVTTDASVSRRNALPLFGAGALALAAAPRVALADDDAIAAIAARANAAAAAEREAKKPKPLRNDEESSFQVGGVLVAGVALSVPFFFKNLQRLGTKIASGGKDDGRG</sequence>
<organism evidence="2 3">
    <name type="scientific">Emiliania huxleyi (strain CCMP1516)</name>
    <dbReference type="NCBI Taxonomy" id="280463"/>
    <lineage>
        <taxon>Eukaryota</taxon>
        <taxon>Haptista</taxon>
        <taxon>Haptophyta</taxon>
        <taxon>Prymnesiophyceae</taxon>
        <taxon>Isochrysidales</taxon>
        <taxon>Noelaerhabdaceae</taxon>
        <taxon>Emiliania</taxon>
    </lineage>
</organism>
<dbReference type="Proteomes" id="UP000013827">
    <property type="component" value="Unassembled WGS sequence"/>
</dbReference>
<keyword evidence="1" id="KW-0732">Signal</keyword>
<dbReference type="PaxDb" id="2903-EOD31426"/>
<dbReference type="KEGG" id="ehx:EMIHUDRAFT_442270"/>
<dbReference type="HOGENOM" id="CLU_1963737_0_0_1"/>
<protein>
    <submittedName>
        <fullName evidence="2">Uncharacterized protein</fullName>
    </submittedName>
</protein>
<name>A0A0D3K9L7_EMIH1</name>
<reference evidence="2" key="2">
    <citation type="submission" date="2024-10" db="UniProtKB">
        <authorList>
            <consortium name="EnsemblProtists"/>
        </authorList>
    </citation>
    <scope>IDENTIFICATION</scope>
</reference>
<evidence type="ECO:0000313" key="3">
    <source>
        <dbReference type="Proteomes" id="UP000013827"/>
    </source>
</evidence>
<keyword evidence="3" id="KW-1185">Reference proteome</keyword>
<dbReference type="EnsemblProtists" id="EOD31426">
    <property type="protein sequence ID" value="EOD31426"/>
    <property type="gene ID" value="EMIHUDRAFT_442270"/>
</dbReference>
<dbReference type="RefSeq" id="XP_005783855.1">
    <property type="nucleotide sequence ID" value="XM_005783798.1"/>
</dbReference>
<dbReference type="EnsemblProtists" id="EOD32452">
    <property type="protein sequence ID" value="EOD32452"/>
    <property type="gene ID" value="EMIHUDRAFT_456058"/>
</dbReference>
<feature type="signal peptide" evidence="1">
    <location>
        <begin position="1"/>
        <end position="19"/>
    </location>
</feature>
<dbReference type="RefSeq" id="XP_005784881.1">
    <property type="nucleotide sequence ID" value="XM_005784824.1"/>
</dbReference>
<proteinExistence type="predicted"/>
<evidence type="ECO:0000256" key="1">
    <source>
        <dbReference type="SAM" id="SignalP"/>
    </source>
</evidence>
<accession>A0A0D3K9L7</accession>